<dbReference type="AlphaFoldDB" id="A0A5B8UVV3"/>
<dbReference type="PANTHER" id="PTHR43179">
    <property type="entry name" value="RHAMNOSYLTRANSFERASE WBBL"/>
    <property type="match status" value="1"/>
</dbReference>
<accession>A0A5B8UVV3</accession>
<organism evidence="5 6">
    <name type="scientific">Mucilaginibacter ginsenosidivorans</name>
    <dbReference type="NCBI Taxonomy" id="398053"/>
    <lineage>
        <taxon>Bacteria</taxon>
        <taxon>Pseudomonadati</taxon>
        <taxon>Bacteroidota</taxon>
        <taxon>Sphingobacteriia</taxon>
        <taxon>Sphingobacteriales</taxon>
        <taxon>Sphingobacteriaceae</taxon>
        <taxon>Mucilaginibacter</taxon>
    </lineage>
</organism>
<feature type="domain" description="Glycosyltransferase 2-like" evidence="4">
    <location>
        <begin position="4"/>
        <end position="130"/>
    </location>
</feature>
<evidence type="ECO:0000259" key="4">
    <source>
        <dbReference type="Pfam" id="PF00535"/>
    </source>
</evidence>
<protein>
    <submittedName>
        <fullName evidence="5">Glycosyltransferase family 2 protein</fullName>
    </submittedName>
</protein>
<dbReference type="Gene3D" id="3.90.550.10">
    <property type="entry name" value="Spore Coat Polysaccharide Biosynthesis Protein SpsA, Chain A"/>
    <property type="match status" value="1"/>
</dbReference>
<dbReference type="Pfam" id="PF00535">
    <property type="entry name" value="Glycos_transf_2"/>
    <property type="match status" value="1"/>
</dbReference>
<keyword evidence="2" id="KW-0328">Glycosyltransferase</keyword>
<sequence length="307" mass="34182">MLLSVIIPTYNPNPERLSRVLEALRDQSLGPQHWQLVIVDNNSSNGVLGHMDLSWHPNHQIVAEKKQGLTFGRIAGFRRALGDVLVLVDDDNVLARDYLSLVTTYFSRDPALGSAGGRITASFDGYQPQEWTRPFWNMLAIRDPGNRDLAASSLSGGYPAFAPVGAGMAVRKALVDGYIREVSDAPGAITDRTGNSLASGGDNEINIWVLKQGYKTAYFPKLSIRHIIPASRLEKGYLARLNYESTRSWAELLRRYDLCPWDTVPGWSVGLRKIKSWFVFAAWRSPSGYVKWRGACGLYEGLIKKPD</sequence>
<dbReference type="GO" id="GO:0016757">
    <property type="term" value="F:glycosyltransferase activity"/>
    <property type="evidence" value="ECO:0007669"/>
    <property type="project" value="UniProtKB-KW"/>
</dbReference>
<proteinExistence type="inferred from homology"/>
<dbReference type="EMBL" id="CP042436">
    <property type="protein sequence ID" value="QEC62566.1"/>
    <property type="molecule type" value="Genomic_DNA"/>
</dbReference>
<dbReference type="CDD" id="cd00761">
    <property type="entry name" value="Glyco_tranf_GTA_type"/>
    <property type="match status" value="1"/>
</dbReference>
<dbReference type="InterPro" id="IPR001173">
    <property type="entry name" value="Glyco_trans_2-like"/>
</dbReference>
<evidence type="ECO:0000256" key="1">
    <source>
        <dbReference type="ARBA" id="ARBA00006739"/>
    </source>
</evidence>
<evidence type="ECO:0000313" key="6">
    <source>
        <dbReference type="Proteomes" id="UP000321479"/>
    </source>
</evidence>
<dbReference type="KEGG" id="mgin:FRZ54_08170"/>
<dbReference type="Proteomes" id="UP000321479">
    <property type="component" value="Chromosome"/>
</dbReference>
<dbReference type="SUPFAM" id="SSF53448">
    <property type="entry name" value="Nucleotide-diphospho-sugar transferases"/>
    <property type="match status" value="1"/>
</dbReference>
<dbReference type="PANTHER" id="PTHR43179:SF12">
    <property type="entry name" value="GALACTOFURANOSYLTRANSFERASE GLFT2"/>
    <property type="match status" value="1"/>
</dbReference>
<evidence type="ECO:0000256" key="3">
    <source>
        <dbReference type="ARBA" id="ARBA00022679"/>
    </source>
</evidence>
<evidence type="ECO:0000313" key="5">
    <source>
        <dbReference type="EMBL" id="QEC62566.1"/>
    </source>
</evidence>
<keyword evidence="3 5" id="KW-0808">Transferase</keyword>
<name>A0A5B8UVV3_9SPHI</name>
<gene>
    <name evidence="5" type="ORF">FRZ54_08170</name>
</gene>
<comment type="similarity">
    <text evidence="1">Belongs to the glycosyltransferase 2 family.</text>
</comment>
<dbReference type="InterPro" id="IPR029044">
    <property type="entry name" value="Nucleotide-diphossugar_trans"/>
</dbReference>
<keyword evidence="6" id="KW-1185">Reference proteome</keyword>
<evidence type="ECO:0000256" key="2">
    <source>
        <dbReference type="ARBA" id="ARBA00022676"/>
    </source>
</evidence>
<dbReference type="RefSeq" id="WP_147031143.1">
    <property type="nucleotide sequence ID" value="NZ_CP042436.1"/>
</dbReference>
<reference evidence="5 6" key="1">
    <citation type="journal article" date="2017" name="Curr. Microbiol.">
        <title>Mucilaginibacter ginsenosidivorans sp. nov., Isolated from Soil of Ginseng Field.</title>
        <authorList>
            <person name="Kim M.M."/>
            <person name="Siddiqi M.Z."/>
            <person name="Im W.T."/>
        </authorList>
    </citation>
    <scope>NUCLEOTIDE SEQUENCE [LARGE SCALE GENOMIC DNA]</scope>
    <source>
        <strain evidence="5 6">Gsoil 3017</strain>
    </source>
</reference>
<dbReference type="OrthoDB" id="786280at2"/>